<gene>
    <name evidence="6" type="ORF">GLE_2593</name>
</gene>
<sequence length="802" mass="86810">MKTIVFISATMLAALLSLALYIYSLDGAIQRCDRSLSALAALKMADTDIESDVLKTRIGALRDYRGLFAGDRRARDALERLRRLARADAELGARIVRLAGDYEAKQIQLARFRVQNALLSDAMRTFSTESGRQLAAERDVRAARAIGALTGSVHRLCQDDSADALREVHQRFDAMAQAGGAGPLLVHARELAQLLPQTHATILKLQPLPHLPSYAAVQTYLAQHRESLAERSLQARSGLILLAIAMLATLVYLAKMLHERARALRRRSEFDRLMMAISRDLLGCERARTDAVVAASLARLSQSLGNVETGLVLSCGQARPRSWSGAEDPAFAAFAQALIADAPPGAGPGHDAFVVDERGRSVELRAGDRAPLRRARWLCLRRRSESGATALLCCTRPRQRASAAAYSEFVLLRSALDTLADALERQRLEDEARVLEHRLGRARDMETIGTMASGISHNFNNIIGAIRGNVETAQLRLAPHAHAQANLAEIGRALEHAAELVEAILSFGRTQNHHVRPVEINELAKRSRSLLVAALPASVEFELRPAPSALQVWGNPSQLQQVILNLGTNAAQAMSMRGPILIQVTRIDGDSAPERVRIEVIDRGVGIPAPQLDRIFDPFFTTRKGGTGLGLATVKQIVGNHNGRIQVDSRPGLGTRFVVDLPLCEGDCAAGDGHETWLVLCADPAARERLEDLLAALGHEPIGYADADHAAHAIAERTDHFDGALVQSEDARCAAGEVATLHALLPGRPVLLALHNPGLTPAPDLGYAVAETLRAPVRAESLARALARSSQDYGYRPGALHM</sequence>
<dbReference type="SMART" id="SM00387">
    <property type="entry name" value="HATPase_c"/>
    <property type="match status" value="1"/>
</dbReference>
<dbReference type="AlphaFoldDB" id="A0A0S2DH67"/>
<evidence type="ECO:0000256" key="3">
    <source>
        <dbReference type="ARBA" id="ARBA00022553"/>
    </source>
</evidence>
<name>A0A0S2DH67_LYSEN</name>
<proteinExistence type="predicted"/>
<evidence type="ECO:0000259" key="5">
    <source>
        <dbReference type="PROSITE" id="PS50109"/>
    </source>
</evidence>
<organism evidence="6 7">
    <name type="scientific">Lysobacter enzymogenes</name>
    <dbReference type="NCBI Taxonomy" id="69"/>
    <lineage>
        <taxon>Bacteria</taxon>
        <taxon>Pseudomonadati</taxon>
        <taxon>Pseudomonadota</taxon>
        <taxon>Gammaproteobacteria</taxon>
        <taxon>Lysobacterales</taxon>
        <taxon>Lysobacteraceae</taxon>
        <taxon>Lysobacter</taxon>
    </lineage>
</organism>
<comment type="catalytic activity">
    <reaction evidence="1">
        <text>ATP + protein L-histidine = ADP + protein N-phospho-L-histidine.</text>
        <dbReference type="EC" id="2.7.13.3"/>
    </reaction>
</comment>
<dbReference type="PRINTS" id="PR00344">
    <property type="entry name" value="BCTRLSENSOR"/>
</dbReference>
<dbReference type="OrthoDB" id="9770473at2"/>
<dbReference type="InterPro" id="IPR003594">
    <property type="entry name" value="HATPase_dom"/>
</dbReference>
<dbReference type="PATRIC" id="fig|69.6.peg.2552"/>
<dbReference type="SUPFAM" id="SSF55874">
    <property type="entry name" value="ATPase domain of HSP90 chaperone/DNA topoisomerase II/histidine kinase"/>
    <property type="match status" value="1"/>
</dbReference>
<dbReference type="PANTHER" id="PTHR43065:SF42">
    <property type="entry name" value="TWO-COMPONENT SENSOR PPRA"/>
    <property type="match status" value="1"/>
</dbReference>
<dbReference type="CDD" id="cd00082">
    <property type="entry name" value="HisKA"/>
    <property type="match status" value="1"/>
</dbReference>
<dbReference type="EC" id="2.7.13.3" evidence="2"/>
<dbReference type="InterPro" id="IPR005467">
    <property type="entry name" value="His_kinase_dom"/>
</dbReference>
<reference evidence="6 7" key="1">
    <citation type="submission" date="2015-11" db="EMBL/GenBank/DDBJ databases">
        <title>Genome sequences of Lysobacter enzymogenes strain C3 and Lysobacter antibioticus ATCC 29479.</title>
        <authorList>
            <person name="Kobayashi D.Y."/>
        </authorList>
    </citation>
    <scope>NUCLEOTIDE SEQUENCE [LARGE SCALE GENOMIC DNA]</scope>
    <source>
        <strain evidence="6 7">C3</strain>
    </source>
</reference>
<dbReference type="KEGG" id="lez:GLE_2593"/>
<keyword evidence="4" id="KW-1133">Transmembrane helix</keyword>
<dbReference type="PROSITE" id="PS50109">
    <property type="entry name" value="HIS_KIN"/>
    <property type="match status" value="1"/>
</dbReference>
<dbReference type="SMART" id="SM00388">
    <property type="entry name" value="HisKA"/>
    <property type="match status" value="1"/>
</dbReference>
<keyword evidence="3" id="KW-0597">Phosphoprotein</keyword>
<dbReference type="InterPro" id="IPR045812">
    <property type="entry name" value="DAHL"/>
</dbReference>
<evidence type="ECO:0000313" key="7">
    <source>
        <dbReference type="Proteomes" id="UP000061569"/>
    </source>
</evidence>
<dbReference type="Proteomes" id="UP000061569">
    <property type="component" value="Chromosome"/>
</dbReference>
<dbReference type="GO" id="GO:0000155">
    <property type="term" value="F:phosphorelay sensor kinase activity"/>
    <property type="evidence" value="ECO:0007669"/>
    <property type="project" value="InterPro"/>
</dbReference>
<dbReference type="InterPro" id="IPR003661">
    <property type="entry name" value="HisK_dim/P_dom"/>
</dbReference>
<evidence type="ECO:0000256" key="1">
    <source>
        <dbReference type="ARBA" id="ARBA00000085"/>
    </source>
</evidence>
<dbReference type="EMBL" id="CP013140">
    <property type="protein sequence ID" value="ALN57941.1"/>
    <property type="molecule type" value="Genomic_DNA"/>
</dbReference>
<evidence type="ECO:0000256" key="2">
    <source>
        <dbReference type="ARBA" id="ARBA00012438"/>
    </source>
</evidence>
<dbReference type="Pfam" id="PF02518">
    <property type="entry name" value="HATPase_c"/>
    <property type="match status" value="1"/>
</dbReference>
<dbReference type="SUPFAM" id="SSF47384">
    <property type="entry name" value="Homodimeric domain of signal transducing histidine kinase"/>
    <property type="match status" value="1"/>
</dbReference>
<keyword evidence="6" id="KW-0418">Kinase</keyword>
<dbReference type="InterPro" id="IPR036097">
    <property type="entry name" value="HisK_dim/P_sf"/>
</dbReference>
<dbReference type="InterPro" id="IPR036890">
    <property type="entry name" value="HATPase_C_sf"/>
</dbReference>
<dbReference type="Gene3D" id="3.30.565.10">
    <property type="entry name" value="Histidine kinase-like ATPase, C-terminal domain"/>
    <property type="match status" value="1"/>
</dbReference>
<evidence type="ECO:0000313" key="6">
    <source>
        <dbReference type="EMBL" id="ALN57941.1"/>
    </source>
</evidence>
<feature type="domain" description="Histidine kinase" evidence="5">
    <location>
        <begin position="454"/>
        <end position="665"/>
    </location>
</feature>
<keyword evidence="4" id="KW-0472">Membrane</keyword>
<keyword evidence="6" id="KW-0808">Transferase</keyword>
<accession>A0A0S2DH67</accession>
<keyword evidence="4" id="KW-0812">Transmembrane</keyword>
<dbReference type="STRING" id="69.GLE_2593"/>
<dbReference type="InterPro" id="IPR004358">
    <property type="entry name" value="Sig_transdc_His_kin-like_C"/>
</dbReference>
<dbReference type="Pfam" id="PF19443">
    <property type="entry name" value="DAHL"/>
    <property type="match status" value="1"/>
</dbReference>
<dbReference type="Gene3D" id="1.10.287.130">
    <property type="match status" value="1"/>
</dbReference>
<feature type="transmembrane region" description="Helical" evidence="4">
    <location>
        <begin position="238"/>
        <end position="257"/>
    </location>
</feature>
<evidence type="ECO:0000256" key="4">
    <source>
        <dbReference type="SAM" id="Phobius"/>
    </source>
</evidence>
<dbReference type="PANTHER" id="PTHR43065">
    <property type="entry name" value="SENSOR HISTIDINE KINASE"/>
    <property type="match status" value="1"/>
</dbReference>
<protein>
    <recommendedName>
        <fullName evidence="2">histidine kinase</fullName>
        <ecNumber evidence="2">2.7.13.3</ecNumber>
    </recommendedName>
</protein>